<evidence type="ECO:0000256" key="7">
    <source>
        <dbReference type="ARBA" id="ARBA00023163"/>
    </source>
</evidence>
<evidence type="ECO:0000256" key="2">
    <source>
        <dbReference type="ARBA" id="ARBA00022795"/>
    </source>
</evidence>
<dbReference type="Gene3D" id="1.10.4000.10">
    <property type="entry name" value="Flagellar transcriptional activator FlhD"/>
    <property type="match status" value="1"/>
</dbReference>
<dbReference type="GO" id="GO:0045893">
    <property type="term" value="P:positive regulation of DNA-templated transcription"/>
    <property type="evidence" value="ECO:0007669"/>
    <property type="project" value="InterPro"/>
</dbReference>
<dbReference type="Proteomes" id="UP000061512">
    <property type="component" value="Unassembled WGS sequence"/>
</dbReference>
<evidence type="ECO:0000256" key="6">
    <source>
        <dbReference type="ARBA" id="ARBA00023159"/>
    </source>
</evidence>
<evidence type="ECO:0000256" key="8">
    <source>
        <dbReference type="ARBA" id="ARBA00025431"/>
    </source>
</evidence>
<gene>
    <name evidence="9" type="ORF">WT57_06730</name>
</gene>
<dbReference type="AlphaFoldDB" id="A0A132F8D8"/>
<dbReference type="InterPro" id="IPR023559">
    <property type="entry name" value="Flagellar_FlhD"/>
</dbReference>
<evidence type="ECO:0000256" key="4">
    <source>
        <dbReference type="ARBA" id="ARBA00023125"/>
    </source>
</evidence>
<evidence type="ECO:0000256" key="1">
    <source>
        <dbReference type="ARBA" id="ARBA00022490"/>
    </source>
</evidence>
<organism evidence="9 10">
    <name type="scientific">Burkholderia pseudomultivorans</name>
    <dbReference type="NCBI Taxonomy" id="1207504"/>
    <lineage>
        <taxon>Bacteria</taxon>
        <taxon>Pseudomonadati</taxon>
        <taxon>Pseudomonadota</taxon>
        <taxon>Betaproteobacteria</taxon>
        <taxon>Burkholderiales</taxon>
        <taxon>Burkholderiaceae</taxon>
        <taxon>Burkholderia</taxon>
        <taxon>Burkholderia cepacia complex</taxon>
    </lineage>
</organism>
<keyword evidence="4" id="KW-0238">DNA-binding</keyword>
<keyword evidence="3" id="KW-0805">Transcription regulation</keyword>
<evidence type="ECO:0000256" key="5">
    <source>
        <dbReference type="ARBA" id="ARBA00023157"/>
    </source>
</evidence>
<keyword evidence="2" id="KW-1005">Bacterial flagellum biogenesis</keyword>
<reference evidence="9 10" key="1">
    <citation type="submission" date="2015-11" db="EMBL/GenBank/DDBJ databases">
        <title>Expanding the genomic diversity of Burkholderia species for the development of highly accurate diagnostics.</title>
        <authorList>
            <person name="Sahl J."/>
            <person name="Keim P."/>
            <person name="Wagner D."/>
        </authorList>
    </citation>
    <scope>NUCLEOTIDE SEQUENCE [LARGE SCALE GENOMIC DNA]</scope>
    <source>
        <strain evidence="9 10">MSMB574WGS</strain>
    </source>
</reference>
<dbReference type="SUPFAM" id="SSF63592">
    <property type="entry name" value="Flagellar transcriptional activator FlhD"/>
    <property type="match status" value="1"/>
</dbReference>
<protein>
    <submittedName>
        <fullName evidence="9">Flagellar transcriptional regulator FlhD</fullName>
    </submittedName>
</protein>
<dbReference type="InterPro" id="IPR036194">
    <property type="entry name" value="FlhD_sf"/>
</dbReference>
<name>A0A132F8D8_9BURK</name>
<accession>A0A132F8D8</accession>
<dbReference type="Pfam" id="PF05247">
    <property type="entry name" value="FlhD"/>
    <property type="match status" value="1"/>
</dbReference>
<keyword evidence="9" id="KW-0969">Cilium</keyword>
<proteinExistence type="predicted"/>
<keyword evidence="7" id="KW-0804">Transcription</keyword>
<keyword evidence="9" id="KW-0966">Cell projection</keyword>
<dbReference type="GO" id="GO:0044780">
    <property type="term" value="P:bacterial-type flagellum assembly"/>
    <property type="evidence" value="ECO:0007669"/>
    <property type="project" value="InterPro"/>
</dbReference>
<comment type="caution">
    <text evidence="9">The sequence shown here is derived from an EMBL/GenBank/DDBJ whole genome shotgun (WGS) entry which is preliminary data.</text>
</comment>
<sequence>MAEQDDIFGAIEALNLTYLGLVQQMLQIDREVAARELGISNRMAAWIIALTPDQIEELANRSEPLCDLREEVVPARA</sequence>
<evidence type="ECO:0000256" key="3">
    <source>
        <dbReference type="ARBA" id="ARBA00023015"/>
    </source>
</evidence>
<keyword evidence="1" id="KW-0963">Cytoplasm</keyword>
<evidence type="ECO:0000313" key="9">
    <source>
        <dbReference type="EMBL" id="KWF72292.1"/>
    </source>
</evidence>
<dbReference type="GO" id="GO:0003677">
    <property type="term" value="F:DNA binding"/>
    <property type="evidence" value="ECO:0007669"/>
    <property type="project" value="UniProtKB-KW"/>
</dbReference>
<keyword evidence="5" id="KW-1015">Disulfide bond</keyword>
<dbReference type="RefSeq" id="WP_060295759.1">
    <property type="nucleotide sequence ID" value="NZ_JADKRM010000098.1"/>
</dbReference>
<keyword evidence="9" id="KW-0282">Flagellum</keyword>
<dbReference type="EMBL" id="LPJX01000001">
    <property type="protein sequence ID" value="KWF72292.1"/>
    <property type="molecule type" value="Genomic_DNA"/>
</dbReference>
<keyword evidence="6" id="KW-0010">Activator</keyword>
<evidence type="ECO:0000313" key="10">
    <source>
        <dbReference type="Proteomes" id="UP000061512"/>
    </source>
</evidence>
<comment type="function">
    <text evidence="8">Functions in complex with FlhC as a master transcriptional regulator that regulates transcription of several flagellar and non-flagellar operons by binding to their promoter region. Activates expression of class 2 flagellar genes, including fliA, which is a flagellum-specific sigma factor that turns on the class 3 genes. Also regulates genes whose products function in a variety of physiological pathways.</text>
</comment>